<dbReference type="Gene3D" id="3.40.50.1170">
    <property type="entry name" value="L-asparaginase, N-terminal domain"/>
    <property type="match status" value="1"/>
</dbReference>
<dbReference type="AlphaFoldDB" id="Q6BXT9"/>
<dbReference type="PROSITE" id="PS00917">
    <property type="entry name" value="ASN_GLN_ASE_2"/>
    <property type="match status" value="1"/>
</dbReference>
<feature type="domain" description="Asparaginase/glutaminase C-terminal" evidence="10">
    <location>
        <begin position="217"/>
        <end position="325"/>
    </location>
</feature>
<evidence type="ECO:0000256" key="5">
    <source>
        <dbReference type="PIRSR" id="PIRSR001220-1"/>
    </source>
</evidence>
<dbReference type="GO" id="GO:0006530">
    <property type="term" value="P:L-asparagine catabolic process"/>
    <property type="evidence" value="ECO:0007669"/>
    <property type="project" value="UniProtKB-ARBA"/>
</dbReference>
<evidence type="ECO:0000313" key="12">
    <source>
        <dbReference type="Proteomes" id="UP000000599"/>
    </source>
</evidence>
<dbReference type="GeneID" id="2913084"/>
<protein>
    <recommendedName>
        <fullName evidence="2">asparaginase</fullName>
        <ecNumber evidence="2">3.5.1.1</ecNumber>
    </recommendedName>
</protein>
<dbReference type="InterPro" id="IPR040919">
    <property type="entry name" value="Asparaginase_C"/>
</dbReference>
<feature type="domain" description="L-asparaginase N-terminal" evidence="9">
    <location>
        <begin position="6"/>
        <end position="198"/>
    </location>
</feature>
<organism evidence="11 12">
    <name type="scientific">Debaryomyces hansenii (strain ATCC 36239 / CBS 767 / BCRC 21394 / JCM 1990 / NBRC 0083 / IGC 2968)</name>
    <name type="common">Yeast</name>
    <name type="synonym">Torulaspora hansenii</name>
    <dbReference type="NCBI Taxonomy" id="284592"/>
    <lineage>
        <taxon>Eukaryota</taxon>
        <taxon>Fungi</taxon>
        <taxon>Dikarya</taxon>
        <taxon>Ascomycota</taxon>
        <taxon>Saccharomycotina</taxon>
        <taxon>Pichiomycetes</taxon>
        <taxon>Debaryomycetaceae</taxon>
        <taxon>Debaryomyces</taxon>
    </lineage>
</organism>
<dbReference type="FunCoup" id="Q6BXT9">
    <property type="interactions" value="60"/>
</dbReference>
<dbReference type="NCBIfam" id="TIGR00520">
    <property type="entry name" value="asnASE_II"/>
    <property type="match status" value="1"/>
</dbReference>
<dbReference type="EMBL" id="CR382134">
    <property type="protein sequence ID" value="CAG84962.1"/>
    <property type="molecule type" value="Genomic_DNA"/>
</dbReference>
<evidence type="ECO:0000259" key="9">
    <source>
        <dbReference type="Pfam" id="PF00710"/>
    </source>
</evidence>
<dbReference type="InParanoid" id="Q6BXT9"/>
<dbReference type="Gene3D" id="3.40.50.40">
    <property type="match status" value="1"/>
</dbReference>
<feature type="active site" evidence="7">
    <location>
        <position position="93"/>
    </location>
</feature>
<feature type="binding site" evidence="6">
    <location>
        <begin position="93"/>
        <end position="94"/>
    </location>
    <ligand>
        <name>substrate</name>
    </ligand>
</feature>
<comment type="catalytic activity">
    <reaction evidence="4">
        <text>L-asparagine + H2O = L-aspartate + NH4(+)</text>
        <dbReference type="Rhea" id="RHEA:21016"/>
        <dbReference type="ChEBI" id="CHEBI:15377"/>
        <dbReference type="ChEBI" id="CHEBI:28938"/>
        <dbReference type="ChEBI" id="CHEBI:29991"/>
        <dbReference type="ChEBI" id="CHEBI:58048"/>
        <dbReference type="EC" id="3.5.1.1"/>
    </reaction>
</comment>
<feature type="active site" description="O-isoaspartyl threonine intermediate" evidence="5">
    <location>
        <position position="15"/>
    </location>
</feature>
<dbReference type="InterPro" id="IPR037152">
    <property type="entry name" value="L-asparaginase_N_sf"/>
</dbReference>
<dbReference type="EC" id="3.5.1.1" evidence="2"/>
<evidence type="ECO:0000256" key="4">
    <source>
        <dbReference type="ARBA" id="ARBA00049366"/>
    </source>
</evidence>
<evidence type="ECO:0000256" key="2">
    <source>
        <dbReference type="ARBA" id="ARBA00012920"/>
    </source>
</evidence>
<feature type="binding site" evidence="6">
    <location>
        <position position="61"/>
    </location>
    <ligand>
        <name>substrate</name>
    </ligand>
</feature>
<accession>Q6BXT9</accession>
<dbReference type="PANTHER" id="PTHR11707:SF28">
    <property type="entry name" value="60 KDA LYSOPHOSPHOLIPASE"/>
    <property type="match status" value="1"/>
</dbReference>
<dbReference type="PIRSF" id="PIRSF001220">
    <property type="entry name" value="L-ASNase_gatD"/>
    <property type="match status" value="1"/>
</dbReference>
<dbReference type="PIRSF" id="PIRSF500176">
    <property type="entry name" value="L_ASNase"/>
    <property type="match status" value="1"/>
</dbReference>
<keyword evidence="3" id="KW-0378">Hydrolase</keyword>
<evidence type="ECO:0000313" key="11">
    <source>
        <dbReference type="EMBL" id="CAG84962.1"/>
    </source>
</evidence>
<dbReference type="KEGG" id="dha:DEHA2B00308g"/>
<evidence type="ECO:0000256" key="3">
    <source>
        <dbReference type="ARBA" id="ARBA00022801"/>
    </source>
</evidence>
<dbReference type="SUPFAM" id="SSF53774">
    <property type="entry name" value="Glutaminase/Asparaginase"/>
    <property type="match status" value="1"/>
</dbReference>
<keyword evidence="12" id="KW-1185">Reference proteome</keyword>
<evidence type="ECO:0000256" key="7">
    <source>
        <dbReference type="PROSITE-ProRule" id="PRU10100"/>
    </source>
</evidence>
<dbReference type="InterPro" id="IPR004550">
    <property type="entry name" value="AsnASE_II"/>
</dbReference>
<evidence type="ECO:0000256" key="6">
    <source>
        <dbReference type="PIRSR" id="PIRSR001220-2"/>
    </source>
</evidence>
<dbReference type="VEuPathDB" id="FungiDB:DEHA2B00308g"/>
<sequence length="331" mass="35871">MKQLPKVKIFGMGGTIASKGTTNSQTAGYKVGLTVKDLVEAIPSLEDVAHLDYLQVANVGSKLLNSSHLLKLYAAITEAFDGNIDGAVVTHGTDTIEETSFFLDLTIKSDLPLVIVGAMRPSTAISADGLMNLYQAVKIASSETSKERGPLVVLNDRIASGFWTTKMSGFALDTFRSGEQGYLGVFQNNQIEWYYPPIRPYGHQYFDISKTDELPEVIILYAYQGLNPGLIYSAVELGAKGLVFAGFGAGHWTDEGNNVAKEVWEKYGVPTVYSHRTVEGSVPVANVNHFEGAVASGILNPQKARILLQLCINADYSIVEIRESFSSVYGG</sequence>
<dbReference type="PRINTS" id="PR00139">
    <property type="entry name" value="ASNGLNASE"/>
</dbReference>
<dbReference type="InterPro" id="IPR027474">
    <property type="entry name" value="L-asparaginase_N"/>
</dbReference>
<dbReference type="SMART" id="SM00870">
    <property type="entry name" value="Asparaginase"/>
    <property type="match status" value="1"/>
</dbReference>
<gene>
    <name evidence="11" type="ordered locus">DEHA2B00308g</name>
</gene>
<evidence type="ECO:0000259" key="10">
    <source>
        <dbReference type="Pfam" id="PF17763"/>
    </source>
</evidence>
<dbReference type="InterPro" id="IPR006034">
    <property type="entry name" value="Asparaginase/glutaminase-like"/>
</dbReference>
<dbReference type="OMA" id="TKTYGFH"/>
<name>Q6BXT9_DEBHA</name>
<dbReference type="PROSITE" id="PS51732">
    <property type="entry name" value="ASN_GLN_ASE_3"/>
    <property type="match status" value="1"/>
</dbReference>
<dbReference type="GO" id="GO:0004067">
    <property type="term" value="F:asparaginase activity"/>
    <property type="evidence" value="ECO:0007669"/>
    <property type="project" value="UniProtKB-UniRule"/>
</dbReference>
<evidence type="ECO:0000256" key="8">
    <source>
        <dbReference type="RuleBase" id="RU004456"/>
    </source>
</evidence>
<dbReference type="FunFam" id="3.40.50.1170:FF:000001">
    <property type="entry name" value="L-asparaginase 2"/>
    <property type="match status" value="1"/>
</dbReference>
<dbReference type="HOGENOM" id="CLU_019134_1_1_1"/>
<dbReference type="eggNOG" id="KOG0503">
    <property type="taxonomic scope" value="Eukaryota"/>
</dbReference>
<dbReference type="STRING" id="284592.Q6BXT9"/>
<dbReference type="Pfam" id="PF00710">
    <property type="entry name" value="Asparaginase"/>
    <property type="match status" value="1"/>
</dbReference>
<dbReference type="InterPro" id="IPR036152">
    <property type="entry name" value="Asp/glu_Ase-like_sf"/>
</dbReference>
<dbReference type="PANTHER" id="PTHR11707">
    <property type="entry name" value="L-ASPARAGINASE"/>
    <property type="match status" value="1"/>
</dbReference>
<comment type="similarity">
    <text evidence="1 8">Belongs to the asparaginase 1 family.</text>
</comment>
<dbReference type="Pfam" id="PF17763">
    <property type="entry name" value="Asparaginase_C"/>
    <property type="match status" value="1"/>
</dbReference>
<dbReference type="Proteomes" id="UP000000599">
    <property type="component" value="Chromosome B"/>
</dbReference>
<dbReference type="InterPro" id="IPR027475">
    <property type="entry name" value="Asparaginase/glutaminase_AS2"/>
</dbReference>
<dbReference type="InterPro" id="IPR027473">
    <property type="entry name" value="L-asparaginase_C"/>
</dbReference>
<reference evidence="11 12" key="1">
    <citation type="journal article" date="2004" name="Nature">
        <title>Genome evolution in yeasts.</title>
        <authorList>
            <consortium name="Genolevures"/>
            <person name="Dujon B."/>
            <person name="Sherman D."/>
            <person name="Fischer G."/>
            <person name="Durrens P."/>
            <person name="Casaregola S."/>
            <person name="Lafontaine I."/>
            <person name="de Montigny J."/>
            <person name="Marck C."/>
            <person name="Neuveglise C."/>
            <person name="Talla E."/>
            <person name="Goffard N."/>
            <person name="Frangeul L."/>
            <person name="Aigle M."/>
            <person name="Anthouard V."/>
            <person name="Babour A."/>
            <person name="Barbe V."/>
            <person name="Barnay S."/>
            <person name="Blanchin S."/>
            <person name="Beckerich J.M."/>
            <person name="Beyne E."/>
            <person name="Bleykasten C."/>
            <person name="Boisrame A."/>
            <person name="Boyer J."/>
            <person name="Cattolico L."/>
            <person name="Confanioleri F."/>
            <person name="de Daruvar A."/>
            <person name="Despons L."/>
            <person name="Fabre E."/>
            <person name="Fairhead C."/>
            <person name="Ferry-Dumazet H."/>
            <person name="Groppi A."/>
            <person name="Hantraye F."/>
            <person name="Hennequin C."/>
            <person name="Jauniaux N."/>
            <person name="Joyet P."/>
            <person name="Kachouri R."/>
            <person name="Kerrest A."/>
            <person name="Koszul R."/>
            <person name="Lemaire M."/>
            <person name="Lesur I."/>
            <person name="Ma L."/>
            <person name="Muller H."/>
            <person name="Nicaud J.M."/>
            <person name="Nikolski M."/>
            <person name="Oztas S."/>
            <person name="Ozier-Kalogeropoulos O."/>
            <person name="Pellenz S."/>
            <person name="Potier S."/>
            <person name="Richard G.F."/>
            <person name="Straub M.L."/>
            <person name="Suleau A."/>
            <person name="Swennene D."/>
            <person name="Tekaia F."/>
            <person name="Wesolowski-Louvel M."/>
            <person name="Westhof E."/>
            <person name="Wirth B."/>
            <person name="Zeniou-Meyer M."/>
            <person name="Zivanovic I."/>
            <person name="Bolotin-Fukuhara M."/>
            <person name="Thierry A."/>
            <person name="Bouchier C."/>
            <person name="Caudron B."/>
            <person name="Scarpelli C."/>
            <person name="Gaillardin C."/>
            <person name="Weissenbach J."/>
            <person name="Wincker P."/>
            <person name="Souciet J.L."/>
        </authorList>
    </citation>
    <scope>NUCLEOTIDE SEQUENCE [LARGE SCALE GENOMIC DNA]</scope>
    <source>
        <strain evidence="12">ATCC 36239 / CBS 767 / BCRC 21394 / JCM 1990 / NBRC 0083 / IGC 2968</strain>
    </source>
</reference>
<proteinExistence type="inferred from homology"/>
<dbReference type="RefSeq" id="XP_456980.1">
    <property type="nucleotide sequence ID" value="XM_456980.1"/>
</dbReference>
<dbReference type="CDD" id="cd08964">
    <property type="entry name" value="L-asparaginase_II"/>
    <property type="match status" value="1"/>
</dbReference>
<evidence type="ECO:0000256" key="1">
    <source>
        <dbReference type="ARBA" id="ARBA00010518"/>
    </source>
</evidence>
<dbReference type="OrthoDB" id="542841at2759"/>